<proteinExistence type="predicted"/>
<evidence type="ECO:0000313" key="3">
    <source>
        <dbReference type="Proteomes" id="UP000326799"/>
    </source>
</evidence>
<gene>
    <name evidence="2" type="ORF">BDV33DRAFT_185582</name>
</gene>
<feature type="transmembrane region" description="Helical" evidence="1">
    <location>
        <begin position="36"/>
        <end position="58"/>
    </location>
</feature>
<protein>
    <submittedName>
        <fullName evidence="2">Uncharacterized protein</fullName>
    </submittedName>
</protein>
<sequence>MVYDLLDIMAGGIHPPISVITSWPSSAGASSAHSTGVLVVTTIFGSLAIFTTLARLWARLLIQRKGKLDDWFILAALV</sequence>
<evidence type="ECO:0000256" key="1">
    <source>
        <dbReference type="SAM" id="Phobius"/>
    </source>
</evidence>
<evidence type="ECO:0000313" key="2">
    <source>
        <dbReference type="EMBL" id="KAB8213038.1"/>
    </source>
</evidence>
<name>A0A5N6E6P3_9EURO</name>
<keyword evidence="1" id="KW-1133">Transmembrane helix</keyword>
<dbReference type="AlphaFoldDB" id="A0A5N6E6P3"/>
<dbReference type="Proteomes" id="UP000326799">
    <property type="component" value="Unassembled WGS sequence"/>
</dbReference>
<dbReference type="EMBL" id="ML733732">
    <property type="protein sequence ID" value="KAB8213038.1"/>
    <property type="molecule type" value="Genomic_DNA"/>
</dbReference>
<reference evidence="2 3" key="1">
    <citation type="submission" date="2019-04" db="EMBL/GenBank/DDBJ databases">
        <title>Fungal friends and foes A comparative genomics study of 23 Aspergillus species from section Flavi.</title>
        <authorList>
            <consortium name="DOE Joint Genome Institute"/>
            <person name="Kjaerbolling I."/>
            <person name="Vesth T.C."/>
            <person name="Frisvad J.C."/>
            <person name="Nybo J.L."/>
            <person name="Theobald S."/>
            <person name="Kildgaard S."/>
            <person name="Petersen T.I."/>
            <person name="Kuo A."/>
            <person name="Sato A."/>
            <person name="Lyhne E.K."/>
            <person name="Kogle M.E."/>
            <person name="Wiebenga A."/>
            <person name="Kun R.S."/>
            <person name="Lubbers R.J."/>
            <person name="Makela M.R."/>
            <person name="Barry K."/>
            <person name="Chovatia M."/>
            <person name="Clum A."/>
            <person name="Daum C."/>
            <person name="Haridas S."/>
            <person name="He G."/>
            <person name="LaButti K."/>
            <person name="Lipzen A."/>
            <person name="Mondo S."/>
            <person name="Pangilinan J."/>
            <person name="Riley R."/>
            <person name="Salamov A."/>
            <person name="Simmons B.A."/>
            <person name="Magnuson J.K."/>
            <person name="Henrissat B."/>
            <person name="Mortensen U.H."/>
            <person name="Larsen T.O."/>
            <person name="De vries R.P."/>
            <person name="Grigoriev I.V."/>
            <person name="Machida M."/>
            <person name="Baker S.E."/>
            <person name="Andersen M.R."/>
        </authorList>
    </citation>
    <scope>NUCLEOTIDE SEQUENCE [LARGE SCALE GENOMIC DNA]</scope>
    <source>
        <strain evidence="2 3">CBS 126849</strain>
    </source>
</reference>
<organism evidence="2 3">
    <name type="scientific">Aspergillus novoparasiticus</name>
    <dbReference type="NCBI Taxonomy" id="986946"/>
    <lineage>
        <taxon>Eukaryota</taxon>
        <taxon>Fungi</taxon>
        <taxon>Dikarya</taxon>
        <taxon>Ascomycota</taxon>
        <taxon>Pezizomycotina</taxon>
        <taxon>Eurotiomycetes</taxon>
        <taxon>Eurotiomycetidae</taxon>
        <taxon>Eurotiales</taxon>
        <taxon>Aspergillaceae</taxon>
        <taxon>Aspergillus</taxon>
        <taxon>Aspergillus subgen. Circumdati</taxon>
    </lineage>
</organism>
<keyword evidence="1" id="KW-0812">Transmembrane</keyword>
<accession>A0A5N6E6P3</accession>
<keyword evidence="3" id="KW-1185">Reference proteome</keyword>
<keyword evidence="1" id="KW-0472">Membrane</keyword>